<dbReference type="Gene3D" id="3.20.10.10">
    <property type="entry name" value="D-amino Acid Aminotransferase, subunit A, domain 2"/>
    <property type="match status" value="1"/>
</dbReference>
<dbReference type="Proteomes" id="UP000768567">
    <property type="component" value="Unassembled WGS sequence"/>
</dbReference>
<name>A0ABR9R5S5_9FIRM</name>
<dbReference type="Gene3D" id="3.30.470.10">
    <property type="match status" value="1"/>
</dbReference>
<evidence type="ECO:0000313" key="16">
    <source>
        <dbReference type="Proteomes" id="UP000768567"/>
    </source>
</evidence>
<dbReference type="EMBL" id="JADCKC010000003">
    <property type="protein sequence ID" value="MBE5038509.1"/>
    <property type="molecule type" value="Genomic_DNA"/>
</dbReference>
<evidence type="ECO:0000256" key="13">
    <source>
        <dbReference type="ARBA" id="ARBA00048798"/>
    </source>
</evidence>
<dbReference type="InterPro" id="IPR005786">
    <property type="entry name" value="B_amino_transII"/>
</dbReference>
<evidence type="ECO:0000256" key="10">
    <source>
        <dbReference type="ARBA" id="ARBA00022898"/>
    </source>
</evidence>
<comment type="caution">
    <text evidence="15">The sequence shown here is derived from an EMBL/GenBank/DDBJ whole genome shotgun (WGS) entry which is preliminary data.</text>
</comment>
<evidence type="ECO:0000256" key="5">
    <source>
        <dbReference type="ARBA" id="ARBA00009320"/>
    </source>
</evidence>
<dbReference type="Pfam" id="PF01063">
    <property type="entry name" value="Aminotran_4"/>
    <property type="match status" value="1"/>
</dbReference>
<evidence type="ECO:0000256" key="3">
    <source>
        <dbReference type="ARBA" id="ARBA00004931"/>
    </source>
</evidence>
<reference evidence="15 16" key="1">
    <citation type="submission" date="2020-10" db="EMBL/GenBank/DDBJ databases">
        <title>ChiBAC.</title>
        <authorList>
            <person name="Zenner C."/>
            <person name="Hitch T.C.A."/>
            <person name="Clavel T."/>
        </authorList>
    </citation>
    <scope>NUCLEOTIDE SEQUENCE [LARGE SCALE GENOMIC DNA]</scope>
    <source>
        <strain evidence="15 16">DSM 109015</strain>
    </source>
</reference>
<comment type="catalytic activity">
    <reaction evidence="13">
        <text>L-isoleucine + 2-oxoglutarate = (S)-3-methyl-2-oxopentanoate + L-glutamate</text>
        <dbReference type="Rhea" id="RHEA:24801"/>
        <dbReference type="ChEBI" id="CHEBI:16810"/>
        <dbReference type="ChEBI" id="CHEBI:29985"/>
        <dbReference type="ChEBI" id="CHEBI:35146"/>
        <dbReference type="ChEBI" id="CHEBI:58045"/>
        <dbReference type="EC" id="2.6.1.42"/>
    </reaction>
</comment>
<evidence type="ECO:0000313" key="15">
    <source>
        <dbReference type="EMBL" id="MBE5038509.1"/>
    </source>
</evidence>
<dbReference type="EC" id="2.6.1.42" evidence="6"/>
<proteinExistence type="inferred from homology"/>
<comment type="cofactor">
    <cofactor evidence="1">
        <name>pyridoxal 5'-phosphate</name>
        <dbReference type="ChEBI" id="CHEBI:597326"/>
    </cofactor>
</comment>
<sequence length="359" mass="39676">MLDIKVTRTATPKAKPADENHLGFGKIFTDHMFLMDYTEGEGWHDPRIVPYAPLPLDPATVVFHYAQEIFEGMKAYRTADGTVQLFRPDCNANRFQDSADRLCIPRIPADDFVQAVEALVDVDRDWVPYSDGASLYIRPFCFANDVGLGVHASKHYIFCIICSPSGAYYAEGLDPVRIYVEDEYIRAAPGLTGFTKCGGNYAASIKAGELAEEQGFSQVLWLDGVEKKYVEEVGSMNIMFKIDGKIYTAACTGTVLPGVTRRSIIELLRDWGYEVVEGKLAIADVMQAAREGKLEEVFGTGTAAVVSPVKELDWKGEQALIGDGKIGALTQKLYDTLTGIQWGKLPDTKGWTVPVKKMF</sequence>
<evidence type="ECO:0000256" key="9">
    <source>
        <dbReference type="ARBA" id="ARBA00022679"/>
    </source>
</evidence>
<evidence type="ECO:0000256" key="2">
    <source>
        <dbReference type="ARBA" id="ARBA00004824"/>
    </source>
</evidence>
<dbReference type="InterPro" id="IPR001544">
    <property type="entry name" value="Aminotrans_IV"/>
</dbReference>
<dbReference type="GO" id="GO:0004084">
    <property type="term" value="F:branched-chain-amino-acid transaminase activity"/>
    <property type="evidence" value="ECO:0007669"/>
    <property type="project" value="UniProtKB-EC"/>
</dbReference>
<keyword evidence="16" id="KW-1185">Reference proteome</keyword>
<dbReference type="InterPro" id="IPR043131">
    <property type="entry name" value="BCAT-like_N"/>
</dbReference>
<keyword evidence="10" id="KW-0663">Pyridoxal phosphate</keyword>
<organism evidence="15 16">
    <name type="scientific">Gemmiger gallinarum</name>
    <dbReference type="NCBI Taxonomy" id="2779354"/>
    <lineage>
        <taxon>Bacteria</taxon>
        <taxon>Bacillati</taxon>
        <taxon>Bacillota</taxon>
        <taxon>Clostridia</taxon>
        <taxon>Eubacteriales</taxon>
        <taxon>Gemmiger</taxon>
    </lineage>
</organism>
<comment type="pathway">
    <text evidence="4">Amino-acid biosynthesis; L-leucine biosynthesis; L-leucine from 3-methyl-2-oxobutanoate: step 4/4.</text>
</comment>
<evidence type="ECO:0000256" key="14">
    <source>
        <dbReference type="ARBA" id="ARBA00049229"/>
    </source>
</evidence>
<evidence type="ECO:0000256" key="8">
    <source>
        <dbReference type="ARBA" id="ARBA00022605"/>
    </source>
</evidence>
<dbReference type="RefSeq" id="WP_193502710.1">
    <property type="nucleotide sequence ID" value="NZ_JADCKC010000003.1"/>
</dbReference>
<protein>
    <recommendedName>
        <fullName evidence="6">branched-chain-amino-acid transaminase</fullName>
        <ecNumber evidence="6">2.6.1.42</ecNumber>
    </recommendedName>
</protein>
<dbReference type="InterPro" id="IPR036038">
    <property type="entry name" value="Aminotransferase-like"/>
</dbReference>
<accession>A0ABR9R5S5</accession>
<evidence type="ECO:0000256" key="11">
    <source>
        <dbReference type="ARBA" id="ARBA00023304"/>
    </source>
</evidence>
<dbReference type="InterPro" id="IPR043132">
    <property type="entry name" value="BCAT-like_C"/>
</dbReference>
<gene>
    <name evidence="15" type="ORF">INF35_11995</name>
</gene>
<evidence type="ECO:0000256" key="1">
    <source>
        <dbReference type="ARBA" id="ARBA00001933"/>
    </source>
</evidence>
<keyword evidence="11" id="KW-0100">Branched-chain amino acid biosynthesis</keyword>
<dbReference type="PANTHER" id="PTHR11825">
    <property type="entry name" value="SUBGROUP IIII AMINOTRANSFERASE"/>
    <property type="match status" value="1"/>
</dbReference>
<evidence type="ECO:0000256" key="4">
    <source>
        <dbReference type="ARBA" id="ARBA00005072"/>
    </source>
</evidence>
<dbReference type="SUPFAM" id="SSF56752">
    <property type="entry name" value="D-aminoacid aminotransferase-like PLP-dependent enzymes"/>
    <property type="match status" value="1"/>
</dbReference>
<dbReference type="PIRSF" id="PIRSF006468">
    <property type="entry name" value="BCAT1"/>
    <property type="match status" value="1"/>
</dbReference>
<keyword evidence="7 15" id="KW-0032">Aminotransferase</keyword>
<evidence type="ECO:0000256" key="7">
    <source>
        <dbReference type="ARBA" id="ARBA00022576"/>
    </source>
</evidence>
<dbReference type="InterPro" id="IPR033939">
    <property type="entry name" value="BCAT_family"/>
</dbReference>
<dbReference type="NCBIfam" id="NF009897">
    <property type="entry name" value="PRK13357.1"/>
    <property type="match status" value="1"/>
</dbReference>
<comment type="pathway">
    <text evidence="2">Amino-acid biosynthesis; L-isoleucine biosynthesis; L-isoleucine from 2-oxobutanoate: step 4/4.</text>
</comment>
<comment type="catalytic activity">
    <reaction evidence="14">
        <text>L-leucine + 2-oxoglutarate = 4-methyl-2-oxopentanoate + L-glutamate</text>
        <dbReference type="Rhea" id="RHEA:18321"/>
        <dbReference type="ChEBI" id="CHEBI:16810"/>
        <dbReference type="ChEBI" id="CHEBI:17865"/>
        <dbReference type="ChEBI" id="CHEBI:29985"/>
        <dbReference type="ChEBI" id="CHEBI:57427"/>
        <dbReference type="EC" id="2.6.1.42"/>
    </reaction>
</comment>
<dbReference type="NCBIfam" id="TIGR01123">
    <property type="entry name" value="ilvE_II"/>
    <property type="match status" value="1"/>
</dbReference>
<comment type="pathway">
    <text evidence="3">Amino-acid biosynthesis; L-valine biosynthesis; L-valine from pyruvate: step 4/4.</text>
</comment>
<dbReference type="PANTHER" id="PTHR11825:SF44">
    <property type="entry name" value="BRANCHED-CHAIN-AMINO-ACID AMINOTRANSFERASE"/>
    <property type="match status" value="1"/>
</dbReference>
<evidence type="ECO:0000256" key="12">
    <source>
        <dbReference type="ARBA" id="ARBA00048212"/>
    </source>
</evidence>
<dbReference type="CDD" id="cd01557">
    <property type="entry name" value="BCAT_beta_family"/>
    <property type="match status" value="1"/>
</dbReference>
<keyword evidence="8" id="KW-0028">Amino-acid biosynthesis</keyword>
<comment type="catalytic activity">
    <reaction evidence="12">
        <text>L-valine + 2-oxoglutarate = 3-methyl-2-oxobutanoate + L-glutamate</text>
        <dbReference type="Rhea" id="RHEA:24813"/>
        <dbReference type="ChEBI" id="CHEBI:11851"/>
        <dbReference type="ChEBI" id="CHEBI:16810"/>
        <dbReference type="ChEBI" id="CHEBI:29985"/>
        <dbReference type="ChEBI" id="CHEBI:57762"/>
        <dbReference type="EC" id="2.6.1.42"/>
    </reaction>
</comment>
<evidence type="ECO:0000256" key="6">
    <source>
        <dbReference type="ARBA" id="ARBA00013053"/>
    </source>
</evidence>
<comment type="similarity">
    <text evidence="5">Belongs to the class-IV pyridoxal-phosphate-dependent aminotransferase family.</text>
</comment>
<keyword evidence="9 15" id="KW-0808">Transferase</keyword>